<name>B3NEN2_DROER</name>
<sequence>MNLENSAPCKFDIYKIEEVEHGDKEACDESWGCLGSSSKSVDWSDNARSDPYGGFESDSMSMIPASESKSCKLPAGWEERIAANTKESYFYDTISRKVYFTLPPSDHREAERDAWNGSPRCTLRCRHILVKHNESDRCSSYREPVVNRTKREALHKILQTRDLVGSGESEFAALARTISDCCSARHGGDLGPLRLTQTSFGFEENILLLNTPELSEIFQTNAGYHILWRTPVHNRKRNKRGSLEQLINSTKKEPKTHLKKNKYFSMRKPKAFLCNSIGEKQGTRAFDSKSSCPSGFSFKTPCPTLESLAPDDSIIYAKQQCEVRNQIVHDKLDKTMHLGKYLKLLAENAPGNGLIKLQNVTKDFCMNKGRLRPENECHMGN</sequence>
<evidence type="ECO:0000256" key="3">
    <source>
        <dbReference type="ARBA" id="ARBA00023110"/>
    </source>
</evidence>
<dbReference type="InterPro" id="IPR001202">
    <property type="entry name" value="WW_dom"/>
</dbReference>
<dbReference type="OrthoDB" id="2530521at2759"/>
<keyword evidence="9" id="KW-1185">Reference proteome</keyword>
<evidence type="ECO:0000256" key="2">
    <source>
        <dbReference type="ARBA" id="ARBA00013194"/>
    </source>
</evidence>
<protein>
    <recommendedName>
        <fullName evidence="2">peptidylprolyl isomerase</fullName>
        <ecNumber evidence="2">5.2.1.8</ecNumber>
    </recommendedName>
</protein>
<dbReference type="PANTHER" id="PTHR10657">
    <property type="entry name" value="PEPTIDYL-PROLYL CIS-TRANS ISOMERASE"/>
    <property type="match status" value="1"/>
</dbReference>
<dbReference type="Pfam" id="PF00639">
    <property type="entry name" value="Rotamase"/>
    <property type="match status" value="1"/>
</dbReference>
<dbReference type="PROSITE" id="PS01096">
    <property type="entry name" value="PPIC_PPIASE_1"/>
    <property type="match status" value="1"/>
</dbReference>
<dbReference type="SUPFAM" id="SSF51045">
    <property type="entry name" value="WW domain"/>
    <property type="match status" value="1"/>
</dbReference>
<dbReference type="InterPro" id="IPR036020">
    <property type="entry name" value="WW_dom_sf"/>
</dbReference>
<comment type="catalytic activity">
    <reaction evidence="1">
        <text>[protein]-peptidylproline (omega=180) = [protein]-peptidylproline (omega=0)</text>
        <dbReference type="Rhea" id="RHEA:16237"/>
        <dbReference type="Rhea" id="RHEA-COMP:10747"/>
        <dbReference type="Rhea" id="RHEA-COMP:10748"/>
        <dbReference type="ChEBI" id="CHEBI:83833"/>
        <dbReference type="ChEBI" id="CHEBI:83834"/>
        <dbReference type="EC" id="5.2.1.8"/>
    </reaction>
</comment>
<dbReference type="PROSITE" id="PS50198">
    <property type="entry name" value="PPIC_PPIASE_2"/>
    <property type="match status" value="1"/>
</dbReference>
<dbReference type="PROSITE" id="PS50020">
    <property type="entry name" value="WW_DOMAIN_2"/>
    <property type="match status" value="1"/>
</dbReference>
<dbReference type="SMART" id="SM00456">
    <property type="entry name" value="WW"/>
    <property type="match status" value="1"/>
</dbReference>
<dbReference type="Proteomes" id="UP000008711">
    <property type="component" value="Unassembled WGS sequence"/>
</dbReference>
<dbReference type="GO" id="GO:0005829">
    <property type="term" value="C:cytosol"/>
    <property type="evidence" value="ECO:0007669"/>
    <property type="project" value="TreeGrafter"/>
</dbReference>
<proteinExistence type="predicted"/>
<dbReference type="GO" id="GO:0060255">
    <property type="term" value="P:regulation of macromolecule metabolic process"/>
    <property type="evidence" value="ECO:0007669"/>
    <property type="project" value="UniProtKB-ARBA"/>
</dbReference>
<dbReference type="OMA" id="CCSARHG"/>
<dbReference type="HOGENOM" id="CLU_726213_0_0_1"/>
<dbReference type="GO" id="GO:0080090">
    <property type="term" value="P:regulation of primary metabolic process"/>
    <property type="evidence" value="ECO:0007669"/>
    <property type="project" value="UniProtKB-ARBA"/>
</dbReference>
<accession>B3NEN2</accession>
<keyword evidence="3 5" id="KW-0697">Rotamase</keyword>
<dbReference type="eggNOG" id="KOG3259">
    <property type="taxonomic scope" value="Eukaryota"/>
</dbReference>
<dbReference type="AlphaFoldDB" id="B3NEN2"/>
<evidence type="ECO:0000259" key="7">
    <source>
        <dbReference type="PROSITE" id="PS50198"/>
    </source>
</evidence>
<dbReference type="InterPro" id="IPR051370">
    <property type="entry name" value="PPIase_Pin1"/>
</dbReference>
<evidence type="ECO:0000256" key="4">
    <source>
        <dbReference type="ARBA" id="ARBA00023235"/>
    </source>
</evidence>
<dbReference type="GO" id="GO:0005634">
    <property type="term" value="C:nucleus"/>
    <property type="evidence" value="ECO:0007669"/>
    <property type="project" value="TreeGrafter"/>
</dbReference>
<dbReference type="Gene3D" id="3.10.50.40">
    <property type="match status" value="1"/>
</dbReference>
<keyword evidence="4 5" id="KW-0413">Isomerase</keyword>
<dbReference type="InterPro" id="IPR046357">
    <property type="entry name" value="PPIase_dom_sf"/>
</dbReference>
<reference evidence="8 9" key="1">
    <citation type="journal article" date="2007" name="Nature">
        <title>Evolution of genes and genomes on the Drosophila phylogeny.</title>
        <authorList>
            <consortium name="Drosophila 12 Genomes Consortium"/>
            <person name="Clark A.G."/>
            <person name="Eisen M.B."/>
            <person name="Smith D.R."/>
            <person name="Bergman C.M."/>
            <person name="Oliver B."/>
            <person name="Markow T.A."/>
            <person name="Kaufman T.C."/>
            <person name="Kellis M."/>
            <person name="Gelbart W."/>
            <person name="Iyer V.N."/>
            <person name="Pollard D.A."/>
            <person name="Sackton T.B."/>
            <person name="Larracuente A.M."/>
            <person name="Singh N.D."/>
            <person name="Abad J.P."/>
            <person name="Abt D.N."/>
            <person name="Adryan B."/>
            <person name="Aguade M."/>
            <person name="Akashi H."/>
            <person name="Anderson W.W."/>
            <person name="Aquadro C.F."/>
            <person name="Ardell D.H."/>
            <person name="Arguello R."/>
            <person name="Artieri C.G."/>
            <person name="Barbash D.A."/>
            <person name="Barker D."/>
            <person name="Barsanti P."/>
            <person name="Batterham P."/>
            <person name="Batzoglou S."/>
            <person name="Begun D."/>
            <person name="Bhutkar A."/>
            <person name="Blanco E."/>
            <person name="Bosak S.A."/>
            <person name="Bradley R.K."/>
            <person name="Brand A.D."/>
            <person name="Brent M.R."/>
            <person name="Brooks A.N."/>
            <person name="Brown R.H."/>
            <person name="Butlin R.K."/>
            <person name="Caggese C."/>
            <person name="Calvi B.R."/>
            <person name="Bernardo de Carvalho A."/>
            <person name="Caspi A."/>
            <person name="Castrezana S."/>
            <person name="Celniker S.E."/>
            <person name="Chang J.L."/>
            <person name="Chapple C."/>
            <person name="Chatterji S."/>
            <person name="Chinwalla A."/>
            <person name="Civetta A."/>
            <person name="Clifton S.W."/>
            <person name="Comeron J.M."/>
            <person name="Costello J.C."/>
            <person name="Coyne J.A."/>
            <person name="Daub J."/>
            <person name="David R.G."/>
            <person name="Delcher A.L."/>
            <person name="Delehaunty K."/>
            <person name="Do C.B."/>
            <person name="Ebling H."/>
            <person name="Edwards K."/>
            <person name="Eickbush T."/>
            <person name="Evans J.D."/>
            <person name="Filipski A."/>
            <person name="Findeiss S."/>
            <person name="Freyhult E."/>
            <person name="Fulton L."/>
            <person name="Fulton R."/>
            <person name="Garcia A.C."/>
            <person name="Gardiner A."/>
            <person name="Garfield D.A."/>
            <person name="Garvin B.E."/>
            <person name="Gibson G."/>
            <person name="Gilbert D."/>
            <person name="Gnerre S."/>
            <person name="Godfrey J."/>
            <person name="Good R."/>
            <person name="Gotea V."/>
            <person name="Gravely B."/>
            <person name="Greenberg A.J."/>
            <person name="Griffiths-Jones S."/>
            <person name="Gross S."/>
            <person name="Guigo R."/>
            <person name="Gustafson E.A."/>
            <person name="Haerty W."/>
            <person name="Hahn M.W."/>
            <person name="Halligan D.L."/>
            <person name="Halpern A.L."/>
            <person name="Halter G.M."/>
            <person name="Han M.V."/>
            <person name="Heger A."/>
            <person name="Hillier L."/>
            <person name="Hinrichs A.S."/>
            <person name="Holmes I."/>
            <person name="Hoskins R.A."/>
            <person name="Hubisz M.J."/>
            <person name="Hultmark D."/>
            <person name="Huntley M.A."/>
            <person name="Jaffe D.B."/>
            <person name="Jagadeeshan S."/>
            <person name="Jeck W.R."/>
            <person name="Johnson J."/>
            <person name="Jones C.D."/>
            <person name="Jordan W.C."/>
            <person name="Karpen G.H."/>
            <person name="Kataoka E."/>
            <person name="Keightley P.D."/>
            <person name="Kheradpour P."/>
            <person name="Kirkness E.F."/>
            <person name="Koerich L.B."/>
            <person name="Kristiansen K."/>
            <person name="Kudrna D."/>
            <person name="Kulathinal R.J."/>
            <person name="Kumar S."/>
            <person name="Kwok R."/>
            <person name="Lander E."/>
            <person name="Langley C.H."/>
            <person name="Lapoint R."/>
            <person name="Lazzaro B.P."/>
            <person name="Lee S.J."/>
            <person name="Levesque L."/>
            <person name="Li R."/>
            <person name="Lin C.F."/>
            <person name="Lin M.F."/>
            <person name="Lindblad-Toh K."/>
            <person name="Llopart A."/>
            <person name="Long M."/>
            <person name="Low L."/>
            <person name="Lozovsky E."/>
            <person name="Lu J."/>
            <person name="Luo M."/>
            <person name="Machado C.A."/>
            <person name="Makalowski W."/>
            <person name="Marzo M."/>
            <person name="Matsuda M."/>
            <person name="Matzkin L."/>
            <person name="McAllister B."/>
            <person name="McBride C.S."/>
            <person name="McKernan B."/>
            <person name="McKernan K."/>
            <person name="Mendez-Lago M."/>
            <person name="Minx P."/>
            <person name="Mollenhauer M.U."/>
            <person name="Montooth K."/>
            <person name="Mount S.M."/>
            <person name="Mu X."/>
            <person name="Myers E."/>
            <person name="Negre B."/>
            <person name="Newfeld S."/>
            <person name="Nielsen R."/>
            <person name="Noor M.A."/>
            <person name="O'Grady P."/>
            <person name="Pachter L."/>
            <person name="Papaceit M."/>
            <person name="Parisi M.J."/>
            <person name="Parisi M."/>
            <person name="Parts L."/>
            <person name="Pedersen J.S."/>
            <person name="Pesole G."/>
            <person name="Phillippy A.M."/>
            <person name="Ponting C.P."/>
            <person name="Pop M."/>
            <person name="Porcelli D."/>
            <person name="Powell J.R."/>
            <person name="Prohaska S."/>
            <person name="Pruitt K."/>
            <person name="Puig M."/>
            <person name="Quesneville H."/>
            <person name="Ram K.R."/>
            <person name="Rand D."/>
            <person name="Rasmussen M.D."/>
            <person name="Reed L.K."/>
            <person name="Reenan R."/>
            <person name="Reily A."/>
            <person name="Remington K.A."/>
            <person name="Rieger T.T."/>
            <person name="Ritchie M.G."/>
            <person name="Robin C."/>
            <person name="Rogers Y.H."/>
            <person name="Rohde C."/>
            <person name="Rozas J."/>
            <person name="Rubenfield M.J."/>
            <person name="Ruiz A."/>
            <person name="Russo S."/>
            <person name="Salzberg S.L."/>
            <person name="Sanchez-Gracia A."/>
            <person name="Saranga D.J."/>
            <person name="Sato H."/>
            <person name="Schaeffer S.W."/>
            <person name="Schatz M.C."/>
            <person name="Schlenke T."/>
            <person name="Schwartz R."/>
            <person name="Segarra C."/>
            <person name="Singh R.S."/>
            <person name="Sirot L."/>
            <person name="Sirota M."/>
            <person name="Sisneros N.B."/>
            <person name="Smith C.D."/>
            <person name="Smith T.F."/>
            <person name="Spieth J."/>
            <person name="Stage D.E."/>
            <person name="Stark A."/>
            <person name="Stephan W."/>
            <person name="Strausberg R.L."/>
            <person name="Strempel S."/>
            <person name="Sturgill D."/>
            <person name="Sutton G."/>
            <person name="Sutton G.G."/>
            <person name="Tao W."/>
            <person name="Teichmann S."/>
            <person name="Tobari Y.N."/>
            <person name="Tomimura Y."/>
            <person name="Tsolas J.M."/>
            <person name="Valente V.L."/>
            <person name="Venter E."/>
            <person name="Venter J.C."/>
            <person name="Vicario S."/>
            <person name="Vieira F.G."/>
            <person name="Vilella A.J."/>
            <person name="Villasante A."/>
            <person name="Walenz B."/>
            <person name="Wang J."/>
            <person name="Wasserman M."/>
            <person name="Watts T."/>
            <person name="Wilson D."/>
            <person name="Wilson R.K."/>
            <person name="Wing R.A."/>
            <person name="Wolfner M.F."/>
            <person name="Wong A."/>
            <person name="Wong G.K."/>
            <person name="Wu C.I."/>
            <person name="Wu G."/>
            <person name="Yamamoto D."/>
            <person name="Yang H.P."/>
            <person name="Yang S.P."/>
            <person name="Yorke J.A."/>
            <person name="Yoshida K."/>
            <person name="Zdobnov E."/>
            <person name="Zhang P."/>
            <person name="Zhang Y."/>
            <person name="Zimin A.V."/>
            <person name="Baldwin J."/>
            <person name="Abdouelleil A."/>
            <person name="Abdulkadir J."/>
            <person name="Abebe A."/>
            <person name="Abera B."/>
            <person name="Abreu J."/>
            <person name="Acer S.C."/>
            <person name="Aftuck L."/>
            <person name="Alexander A."/>
            <person name="An P."/>
            <person name="Anderson E."/>
            <person name="Anderson S."/>
            <person name="Arachi H."/>
            <person name="Azer M."/>
            <person name="Bachantsang P."/>
            <person name="Barry A."/>
            <person name="Bayul T."/>
            <person name="Berlin A."/>
            <person name="Bessette D."/>
            <person name="Bloom T."/>
            <person name="Blye J."/>
            <person name="Boguslavskiy L."/>
            <person name="Bonnet C."/>
            <person name="Boukhgalter B."/>
            <person name="Bourzgui I."/>
            <person name="Brown A."/>
            <person name="Cahill P."/>
            <person name="Channer S."/>
            <person name="Cheshatsang Y."/>
            <person name="Chuda L."/>
            <person name="Citroen M."/>
            <person name="Collymore A."/>
            <person name="Cooke P."/>
            <person name="Costello M."/>
            <person name="D'Aco K."/>
            <person name="Daza R."/>
            <person name="De Haan G."/>
            <person name="DeGray S."/>
            <person name="DeMaso C."/>
            <person name="Dhargay N."/>
            <person name="Dooley K."/>
            <person name="Dooley E."/>
            <person name="Doricent M."/>
            <person name="Dorje P."/>
            <person name="Dorjee K."/>
            <person name="Dupes A."/>
            <person name="Elong R."/>
            <person name="Falk J."/>
            <person name="Farina A."/>
            <person name="Faro S."/>
            <person name="Ferguson D."/>
            <person name="Fisher S."/>
            <person name="Foley C.D."/>
            <person name="Franke A."/>
            <person name="Friedrich D."/>
            <person name="Gadbois L."/>
            <person name="Gearin G."/>
            <person name="Gearin C.R."/>
            <person name="Giannoukos G."/>
            <person name="Goode T."/>
            <person name="Graham J."/>
            <person name="Grandbois E."/>
            <person name="Grewal S."/>
            <person name="Gyaltsen K."/>
            <person name="Hafez N."/>
            <person name="Hagos B."/>
            <person name="Hall J."/>
            <person name="Henson C."/>
            <person name="Hollinger A."/>
            <person name="Honan T."/>
            <person name="Huard M.D."/>
            <person name="Hughes L."/>
            <person name="Hurhula B."/>
            <person name="Husby M.E."/>
            <person name="Kamat A."/>
            <person name="Kanga B."/>
            <person name="Kashin S."/>
            <person name="Khazanovich D."/>
            <person name="Kisner P."/>
            <person name="Lance K."/>
            <person name="Lara M."/>
            <person name="Lee W."/>
            <person name="Lennon N."/>
            <person name="Letendre F."/>
            <person name="LeVine R."/>
            <person name="Lipovsky A."/>
            <person name="Liu X."/>
            <person name="Liu J."/>
            <person name="Liu S."/>
            <person name="Lokyitsang T."/>
            <person name="Lokyitsang Y."/>
            <person name="Lubonja R."/>
            <person name="Lui A."/>
            <person name="MacDonald P."/>
            <person name="Magnisalis V."/>
            <person name="Maru K."/>
            <person name="Matthews C."/>
            <person name="McCusker W."/>
            <person name="McDonough S."/>
            <person name="Mehta T."/>
            <person name="Meldrim J."/>
            <person name="Meneus L."/>
            <person name="Mihai O."/>
            <person name="Mihalev A."/>
            <person name="Mihova T."/>
            <person name="Mittelman R."/>
            <person name="Mlenga V."/>
            <person name="Montmayeur A."/>
            <person name="Mulrain L."/>
            <person name="Navidi A."/>
            <person name="Naylor J."/>
            <person name="Negash T."/>
            <person name="Nguyen T."/>
            <person name="Nguyen N."/>
            <person name="Nicol R."/>
            <person name="Norbu C."/>
            <person name="Norbu N."/>
            <person name="Novod N."/>
            <person name="O'Neill B."/>
            <person name="Osman S."/>
            <person name="Markiewicz E."/>
            <person name="Oyono O.L."/>
            <person name="Patti C."/>
            <person name="Phunkhang P."/>
            <person name="Pierre F."/>
            <person name="Priest M."/>
            <person name="Raghuraman S."/>
            <person name="Rege F."/>
            <person name="Reyes R."/>
            <person name="Rise C."/>
            <person name="Rogov P."/>
            <person name="Ross K."/>
            <person name="Ryan E."/>
            <person name="Settipalli S."/>
            <person name="Shea T."/>
            <person name="Sherpa N."/>
            <person name="Shi L."/>
            <person name="Shih D."/>
            <person name="Sparrow T."/>
            <person name="Spaulding J."/>
            <person name="Stalker J."/>
            <person name="Stange-Thomann N."/>
            <person name="Stavropoulos S."/>
            <person name="Stone C."/>
            <person name="Strader C."/>
            <person name="Tesfaye S."/>
            <person name="Thomson T."/>
            <person name="Thoulutsang Y."/>
            <person name="Thoulutsang D."/>
            <person name="Topham K."/>
            <person name="Topping I."/>
            <person name="Tsamla T."/>
            <person name="Vassiliev H."/>
            <person name="Vo A."/>
            <person name="Wangchuk T."/>
            <person name="Wangdi T."/>
            <person name="Weiand M."/>
            <person name="Wilkinson J."/>
            <person name="Wilson A."/>
            <person name="Yadav S."/>
            <person name="Young G."/>
            <person name="Yu Q."/>
            <person name="Zembek L."/>
            <person name="Zhong D."/>
            <person name="Zimmer A."/>
            <person name="Zwirko Z."/>
            <person name="Jaffe D.B."/>
            <person name="Alvarez P."/>
            <person name="Brockman W."/>
            <person name="Butler J."/>
            <person name="Chin C."/>
            <person name="Gnerre S."/>
            <person name="Grabherr M."/>
            <person name="Kleber M."/>
            <person name="Mauceli E."/>
            <person name="MacCallum I."/>
        </authorList>
    </citation>
    <scope>NUCLEOTIDE SEQUENCE [LARGE SCALE GENOMIC DNA]</scope>
    <source>
        <strain evidence="8 9">TSC#14021-0224.01</strain>
    </source>
</reference>
<dbReference type="KEGG" id="der:6545135"/>
<dbReference type="Gene3D" id="2.20.70.10">
    <property type="match status" value="1"/>
</dbReference>
<dbReference type="GO" id="GO:0003755">
    <property type="term" value="F:peptidyl-prolyl cis-trans isomerase activity"/>
    <property type="evidence" value="ECO:0007669"/>
    <property type="project" value="UniProtKB-KW"/>
</dbReference>
<evidence type="ECO:0000259" key="6">
    <source>
        <dbReference type="PROSITE" id="PS50020"/>
    </source>
</evidence>
<evidence type="ECO:0000313" key="8">
    <source>
        <dbReference type="EMBL" id="EDV50027.1"/>
    </source>
</evidence>
<gene>
    <name evidence="8" type="primary">Dere\GG14671</name>
    <name evidence="8" type="synonym">dere_GLEANR_14819</name>
    <name evidence="8" type="synonym">GG14671</name>
    <name evidence="8" type="ORF">Dere_GG14671</name>
</gene>
<feature type="domain" description="WW" evidence="6">
    <location>
        <begin position="71"/>
        <end position="105"/>
    </location>
</feature>
<dbReference type="EMBL" id="CH954178">
    <property type="protein sequence ID" value="EDV50027.1"/>
    <property type="molecule type" value="Genomic_DNA"/>
</dbReference>
<evidence type="ECO:0000256" key="1">
    <source>
        <dbReference type="ARBA" id="ARBA00000971"/>
    </source>
</evidence>
<reference evidence="8 9" key="2">
    <citation type="journal article" date="2008" name="Bioinformatics">
        <title>Assembly reconciliation.</title>
        <authorList>
            <person name="Zimin A.V."/>
            <person name="Smith D.R."/>
            <person name="Sutton G."/>
            <person name="Yorke J.A."/>
        </authorList>
    </citation>
    <scope>NUCLEOTIDE SEQUENCE [LARGE SCALE GENOMIC DNA]</scope>
    <source>
        <strain evidence="8 9">TSC#14021-0224.01</strain>
    </source>
</reference>
<dbReference type="EC" id="5.2.1.8" evidence="2"/>
<dbReference type="PhylomeDB" id="B3NEN2"/>
<evidence type="ECO:0000313" key="9">
    <source>
        <dbReference type="Proteomes" id="UP000008711"/>
    </source>
</evidence>
<feature type="domain" description="PpiC" evidence="7">
    <location>
        <begin position="120"/>
        <end position="231"/>
    </location>
</feature>
<dbReference type="PANTHER" id="PTHR10657:SF4">
    <property type="entry name" value="PEPTIDYL-PROLYL CIS-TRANS ISOMERASE-RELATED"/>
    <property type="match status" value="1"/>
</dbReference>
<dbReference type="InterPro" id="IPR000297">
    <property type="entry name" value="PPIase_PpiC"/>
</dbReference>
<organism evidence="8 9">
    <name type="scientific">Drosophila erecta</name>
    <name type="common">Fruit fly</name>
    <dbReference type="NCBI Taxonomy" id="7220"/>
    <lineage>
        <taxon>Eukaryota</taxon>
        <taxon>Metazoa</taxon>
        <taxon>Ecdysozoa</taxon>
        <taxon>Arthropoda</taxon>
        <taxon>Hexapoda</taxon>
        <taxon>Insecta</taxon>
        <taxon>Pterygota</taxon>
        <taxon>Neoptera</taxon>
        <taxon>Endopterygota</taxon>
        <taxon>Diptera</taxon>
        <taxon>Brachycera</taxon>
        <taxon>Muscomorpha</taxon>
        <taxon>Ephydroidea</taxon>
        <taxon>Drosophilidae</taxon>
        <taxon>Drosophila</taxon>
        <taxon>Sophophora</taxon>
    </lineage>
</organism>
<dbReference type="InterPro" id="IPR023058">
    <property type="entry name" value="PPIase_PpiC_CS"/>
</dbReference>
<dbReference type="SUPFAM" id="SSF54534">
    <property type="entry name" value="FKBP-like"/>
    <property type="match status" value="1"/>
</dbReference>
<evidence type="ECO:0000256" key="5">
    <source>
        <dbReference type="PROSITE-ProRule" id="PRU00278"/>
    </source>
</evidence>